<dbReference type="SMART" id="SM00400">
    <property type="entry name" value="ZnF_CHCC"/>
    <property type="match status" value="1"/>
</dbReference>
<feature type="domain" description="DNA primase/polymerase bifunctional N-terminal" evidence="2">
    <location>
        <begin position="10"/>
        <end position="161"/>
    </location>
</feature>
<feature type="domain" description="Zinc finger CHC2-type" evidence="1">
    <location>
        <begin position="207"/>
        <end position="253"/>
    </location>
</feature>
<dbReference type="SUPFAM" id="SSF57783">
    <property type="entry name" value="Zinc beta-ribbon"/>
    <property type="match status" value="1"/>
</dbReference>
<protein>
    <submittedName>
        <fullName evidence="3">Bifunctional DNA primase/polymerase</fullName>
    </submittedName>
</protein>
<dbReference type="Pfam" id="PF09250">
    <property type="entry name" value="Prim-Pol"/>
    <property type="match status" value="1"/>
</dbReference>
<keyword evidence="4" id="KW-1185">Reference proteome</keyword>
<evidence type="ECO:0000259" key="2">
    <source>
        <dbReference type="SMART" id="SM00943"/>
    </source>
</evidence>
<sequence>MKRKSIIKHALYYRKIGLYPFPVMGKIPLFKNWNKKILTPEEIINGFYQGGKLIEFSNRTNIGILTGHKVDILDIDSTEALLNLKKNGAFPNTPVAKTNRGYHVYFKHSPHLKSCSPISQVDFQSTGKFVVAPPSLHSSGNKYKFIIHPKDAAFARLPNWLDQKISAQIKAQSRPQQNDYNHGENVNWYNYFSKYVLNIKKQNSDWLTGLCPFHEDHNNSFAFSPNHGGWICFANCGQGNGYQFLEKVKRDLMEDTKNEI</sequence>
<name>A0ABY4EIR8_9BACI</name>
<organism evidence="3 4">
    <name type="scientific">Halobacillus salinarum</name>
    <dbReference type="NCBI Taxonomy" id="2932257"/>
    <lineage>
        <taxon>Bacteria</taxon>
        <taxon>Bacillati</taxon>
        <taxon>Bacillota</taxon>
        <taxon>Bacilli</taxon>
        <taxon>Bacillales</taxon>
        <taxon>Bacillaceae</taxon>
        <taxon>Halobacillus</taxon>
    </lineage>
</organism>
<dbReference type="RefSeq" id="WP_244709207.1">
    <property type="nucleotide sequence ID" value="NZ_CP095073.1"/>
</dbReference>
<proteinExistence type="predicted"/>
<evidence type="ECO:0000313" key="3">
    <source>
        <dbReference type="EMBL" id="UOQ43773.1"/>
    </source>
</evidence>
<dbReference type="InterPro" id="IPR002694">
    <property type="entry name" value="Znf_CHC2"/>
</dbReference>
<dbReference type="Proteomes" id="UP000831787">
    <property type="component" value="Chromosome"/>
</dbReference>
<dbReference type="SUPFAM" id="SSF56747">
    <property type="entry name" value="Prim-pol domain"/>
    <property type="match status" value="1"/>
</dbReference>
<dbReference type="InterPro" id="IPR015330">
    <property type="entry name" value="DNA_primase/pol_bifunc_N"/>
</dbReference>
<evidence type="ECO:0000259" key="1">
    <source>
        <dbReference type="SMART" id="SM00400"/>
    </source>
</evidence>
<dbReference type="InterPro" id="IPR036977">
    <property type="entry name" value="DNA_primase_Znf_CHC2"/>
</dbReference>
<reference evidence="3 4" key="1">
    <citation type="submission" date="2022-04" db="EMBL/GenBank/DDBJ databases">
        <title>Halobacillus sp. isolated from saltern.</title>
        <authorList>
            <person name="Won M."/>
            <person name="Lee C.-M."/>
            <person name="Woen H.-Y."/>
            <person name="Kwon S.-W."/>
        </authorList>
    </citation>
    <scope>NUCLEOTIDE SEQUENCE [LARGE SCALE GENOMIC DNA]</scope>
    <source>
        <strain evidence="3 4">SSBR10-3</strain>
    </source>
</reference>
<dbReference type="SMART" id="SM00943">
    <property type="entry name" value="Prim-Pol"/>
    <property type="match status" value="1"/>
</dbReference>
<evidence type="ECO:0000313" key="4">
    <source>
        <dbReference type="Proteomes" id="UP000831787"/>
    </source>
</evidence>
<gene>
    <name evidence="3" type="ORF">MUN89_18105</name>
</gene>
<dbReference type="EMBL" id="CP095073">
    <property type="protein sequence ID" value="UOQ43773.1"/>
    <property type="molecule type" value="Genomic_DNA"/>
</dbReference>
<dbReference type="CDD" id="cd04859">
    <property type="entry name" value="Prim_Pol"/>
    <property type="match status" value="1"/>
</dbReference>
<dbReference type="Pfam" id="PF01807">
    <property type="entry name" value="Zn_ribbon_DnaG"/>
    <property type="match status" value="1"/>
</dbReference>
<accession>A0ABY4EIR8</accession>
<dbReference type="Gene3D" id="3.90.580.10">
    <property type="entry name" value="Zinc finger, CHC2-type domain"/>
    <property type="match status" value="1"/>
</dbReference>